<keyword evidence="2" id="KW-1185">Reference proteome</keyword>
<organism evidence="1 2">
    <name type="scientific">Cichorium intybus</name>
    <name type="common">Chicory</name>
    <dbReference type="NCBI Taxonomy" id="13427"/>
    <lineage>
        <taxon>Eukaryota</taxon>
        <taxon>Viridiplantae</taxon>
        <taxon>Streptophyta</taxon>
        <taxon>Embryophyta</taxon>
        <taxon>Tracheophyta</taxon>
        <taxon>Spermatophyta</taxon>
        <taxon>Magnoliopsida</taxon>
        <taxon>eudicotyledons</taxon>
        <taxon>Gunneridae</taxon>
        <taxon>Pentapetalae</taxon>
        <taxon>asterids</taxon>
        <taxon>campanulids</taxon>
        <taxon>Asterales</taxon>
        <taxon>Asteraceae</taxon>
        <taxon>Cichorioideae</taxon>
        <taxon>Cichorieae</taxon>
        <taxon>Cichoriinae</taxon>
        <taxon>Cichorium</taxon>
    </lineage>
</organism>
<accession>A0ACB9D338</accession>
<reference evidence="1 2" key="2">
    <citation type="journal article" date="2022" name="Mol. Ecol. Resour.">
        <title>The genomes of chicory, endive, great burdock and yacon provide insights into Asteraceae paleo-polyploidization history and plant inulin production.</title>
        <authorList>
            <person name="Fan W."/>
            <person name="Wang S."/>
            <person name="Wang H."/>
            <person name="Wang A."/>
            <person name="Jiang F."/>
            <person name="Liu H."/>
            <person name="Zhao H."/>
            <person name="Xu D."/>
            <person name="Zhang Y."/>
        </authorList>
    </citation>
    <scope>NUCLEOTIDE SEQUENCE [LARGE SCALE GENOMIC DNA]</scope>
    <source>
        <strain evidence="2">cv. Punajuju</strain>
        <tissue evidence="1">Leaves</tissue>
    </source>
</reference>
<evidence type="ECO:0000313" key="2">
    <source>
        <dbReference type="Proteomes" id="UP001055811"/>
    </source>
</evidence>
<sequence>MIFLLPPPPPGPDGTDHLYIPPPSTTPQPPPSTAPQPPPSTAPPTNTPSAQPPSSSSSDDDAKKGENFSGNPSGTQDPLTEGDVIRDVDMAHVEEEEAHVEGEQAENPLTQEGPYVLQITAPAEGEQESNENSENEEKANSKGEPEVAFSSDIDDEEGLFDMPYHAAPITVLYPGQPFPVESSSTAAPGGSSIPSADHLSSDVSDDDIPLVFKRKRKTESSSVLETSKRQKTSSQVLKLANEWCMSPSQVEEIATEHNLVMTNRIICSKDAKVAKQVVQEEGGISRQKDLLSHFDSMTMEQRRITSRAESANRKIDLARFKDVFSRRCSMLPIVKVGYSKNKGELILKLHLQRKDKEELVPEQVFIHEVGSFGFTEWEEMLFATRRHKGLYVEELHGALKIWMDKVYNLNLIPASDRSVKPSTSGPKKRRRKSKEVHHLALYGTKDFNNIPPPGAPTEAYTLVRTPFHGMTYEDENGKMCFMRNADLKKASTEHIFHLRLECFKAQQAEGFHMLISHELGRREPQLHAPEYSWIKPEILSETEYVASLGQSSLS</sequence>
<name>A0ACB9D338_CICIN</name>
<gene>
    <name evidence="1" type="ORF">L2E82_31168</name>
</gene>
<proteinExistence type="predicted"/>
<protein>
    <submittedName>
        <fullName evidence="1">Uncharacterized protein</fullName>
    </submittedName>
</protein>
<comment type="caution">
    <text evidence="1">The sequence shown here is derived from an EMBL/GenBank/DDBJ whole genome shotgun (WGS) entry which is preliminary data.</text>
</comment>
<evidence type="ECO:0000313" key="1">
    <source>
        <dbReference type="EMBL" id="KAI3740697.1"/>
    </source>
</evidence>
<reference evidence="2" key="1">
    <citation type="journal article" date="2022" name="Mol. Ecol. Resour.">
        <title>The genomes of chicory, endive, great burdock and yacon provide insights into Asteraceae palaeo-polyploidization history and plant inulin production.</title>
        <authorList>
            <person name="Fan W."/>
            <person name="Wang S."/>
            <person name="Wang H."/>
            <person name="Wang A."/>
            <person name="Jiang F."/>
            <person name="Liu H."/>
            <person name="Zhao H."/>
            <person name="Xu D."/>
            <person name="Zhang Y."/>
        </authorList>
    </citation>
    <scope>NUCLEOTIDE SEQUENCE [LARGE SCALE GENOMIC DNA]</scope>
    <source>
        <strain evidence="2">cv. Punajuju</strain>
    </source>
</reference>
<dbReference type="Proteomes" id="UP001055811">
    <property type="component" value="Linkage Group LG05"/>
</dbReference>
<dbReference type="EMBL" id="CM042013">
    <property type="protein sequence ID" value="KAI3740697.1"/>
    <property type="molecule type" value="Genomic_DNA"/>
</dbReference>